<accession>K8WQI0</accession>
<protein>
    <submittedName>
        <fullName evidence="1">CRISPR-associated Csy2 family protein</fullName>
    </submittedName>
</protein>
<dbReference type="AlphaFoldDB" id="K8WQI0"/>
<name>K8WQI0_9GAMM</name>
<proteinExistence type="predicted"/>
<dbReference type="EMBL" id="AKKL01000021">
    <property type="protein sequence ID" value="EKT62226.1"/>
    <property type="molecule type" value="Genomic_DNA"/>
</dbReference>
<sequence length="321" mass="35793">MNPTHFIKLSHLKVQNANALSSPFTIGFPAMTAWLGFMHALERKLKYQLKADDLDSLEFASVAVISHECNLQTYKGPGDFVSSIIGTGNPLDKEGNRSAFIEEARCHLDVSLLIEYSVAAKDEDGDTDLPEGHPIFSTLREIIPTMKLAGGDILSVDVPQRCTLPANELDGSSKRKLLNSMMPGYALIERRDLMIGAMEEGQDAMDALLDHVAVNNQCVEIETDSEQKKNQFEWKAQRKTSGWVVPIATGFQGISPLGEAKNQRDPDVPHRFAESVVTLGQFVMVNKIGHPEEMLWKHHYDLENNLYLCQQVESKYFTSGE</sequence>
<dbReference type="CDD" id="cd09736">
    <property type="entry name" value="Csy2_I-F"/>
    <property type="match status" value="1"/>
</dbReference>
<keyword evidence="2" id="KW-1185">Reference proteome</keyword>
<reference evidence="1 2" key="1">
    <citation type="journal article" date="2012" name="BMC Genomics">
        <title>Comparative genomics of bacteria in the genus Providencia isolated from wild Drosophila melanogaster.</title>
        <authorList>
            <person name="Galac M.R."/>
            <person name="Lazzaro B.P."/>
        </authorList>
    </citation>
    <scope>NUCLEOTIDE SEQUENCE [LARGE SCALE GENOMIC DNA]</scope>
    <source>
        <strain evidence="1 2">DSM 19968</strain>
    </source>
</reference>
<dbReference type="RefSeq" id="WP_008911672.1">
    <property type="nucleotide sequence ID" value="NZ_KB233222.1"/>
</dbReference>
<evidence type="ECO:0000313" key="1">
    <source>
        <dbReference type="EMBL" id="EKT62226.1"/>
    </source>
</evidence>
<comment type="caution">
    <text evidence="1">The sequence shown here is derived from an EMBL/GenBank/DDBJ whole genome shotgun (WGS) entry which is preliminary data.</text>
</comment>
<gene>
    <name evidence="1" type="ORF">OOA_08257</name>
</gene>
<dbReference type="HOGENOM" id="CLU_073578_0_0_6"/>
<organism evidence="1 2">
    <name type="scientific">Providencia burhodogranariea DSM 19968</name>
    <dbReference type="NCBI Taxonomy" id="1141662"/>
    <lineage>
        <taxon>Bacteria</taxon>
        <taxon>Pseudomonadati</taxon>
        <taxon>Pseudomonadota</taxon>
        <taxon>Gammaproteobacteria</taxon>
        <taxon>Enterobacterales</taxon>
        <taxon>Morganellaceae</taxon>
        <taxon>Providencia</taxon>
    </lineage>
</organism>
<dbReference type="NCBIfam" id="TIGR02565">
    <property type="entry name" value="cas_Csy2"/>
    <property type="match status" value="1"/>
</dbReference>
<dbReference type="PATRIC" id="fig|1141662.3.peg.1677"/>
<evidence type="ECO:0000313" key="2">
    <source>
        <dbReference type="Proteomes" id="UP000009336"/>
    </source>
</evidence>
<dbReference type="InterPro" id="IPR013398">
    <property type="entry name" value="CRISPR-assoc_prot_Csy2"/>
</dbReference>
<dbReference type="OrthoDB" id="1550641at2"/>
<dbReference type="eggNOG" id="ENOG502Z9HE">
    <property type="taxonomic scope" value="Bacteria"/>
</dbReference>
<dbReference type="STRING" id="1141662.OOA_08257"/>
<dbReference type="Proteomes" id="UP000009336">
    <property type="component" value="Unassembled WGS sequence"/>
</dbReference>
<dbReference type="Pfam" id="PF09614">
    <property type="entry name" value="Cas_Csy2"/>
    <property type="match status" value="1"/>
</dbReference>